<accession>A0A1Y2DUI3</accession>
<keyword evidence="8 11" id="KW-1015">Disulfide bond</keyword>
<feature type="active site" description="Nucleophile" evidence="10">
    <location>
        <position position="70"/>
    </location>
</feature>
<evidence type="ECO:0000256" key="9">
    <source>
        <dbReference type="ARBA" id="ARBA00034045"/>
    </source>
</evidence>
<evidence type="ECO:0000256" key="5">
    <source>
        <dbReference type="ARBA" id="ARBA00022525"/>
    </source>
</evidence>
<dbReference type="InterPro" id="IPR011150">
    <property type="entry name" value="Cutinase_monf"/>
</dbReference>
<dbReference type="GeneID" id="63776592"/>
<feature type="region of interest" description="Disordered" evidence="12">
    <location>
        <begin position="179"/>
        <end position="239"/>
    </location>
</feature>
<comment type="similarity">
    <text evidence="2">Belongs to the cutinase family.</text>
</comment>
<dbReference type="Pfam" id="PF01083">
    <property type="entry name" value="Cutinase"/>
    <property type="match status" value="1"/>
</dbReference>
<evidence type="ECO:0000256" key="12">
    <source>
        <dbReference type="SAM" id="MobiDB-lite"/>
    </source>
</evidence>
<feature type="active site" evidence="10">
    <location>
        <position position="126"/>
    </location>
</feature>
<evidence type="ECO:0000256" key="2">
    <source>
        <dbReference type="ARBA" id="ARBA00007534"/>
    </source>
</evidence>
<evidence type="ECO:0000256" key="1">
    <source>
        <dbReference type="ARBA" id="ARBA00004613"/>
    </source>
</evidence>
<dbReference type="RefSeq" id="XP_040714600.1">
    <property type="nucleotide sequence ID" value="XM_040860380.1"/>
</dbReference>
<evidence type="ECO:0000256" key="11">
    <source>
        <dbReference type="PIRSR" id="PIRSR611150-2"/>
    </source>
</evidence>
<dbReference type="PANTHER" id="PTHR48250:SF1">
    <property type="entry name" value="CUTINASE"/>
    <property type="match status" value="1"/>
</dbReference>
<evidence type="ECO:0000256" key="10">
    <source>
        <dbReference type="PIRSR" id="PIRSR611150-1"/>
    </source>
</evidence>
<keyword evidence="7" id="KW-0378">Hydrolase</keyword>
<keyword evidence="5" id="KW-0964">Secreted</keyword>
<dbReference type="Proteomes" id="UP000193689">
    <property type="component" value="Unassembled WGS sequence"/>
</dbReference>
<dbReference type="InterPro" id="IPR029058">
    <property type="entry name" value="AB_hydrolase_fold"/>
</dbReference>
<feature type="active site" description="Proton donor/acceptor" evidence="10">
    <location>
        <position position="139"/>
    </location>
</feature>
<dbReference type="PRINTS" id="PR00129">
    <property type="entry name" value="CUTINASE"/>
</dbReference>
<evidence type="ECO:0000256" key="7">
    <source>
        <dbReference type="ARBA" id="ARBA00022801"/>
    </source>
</evidence>
<sequence length="239" mass="24535">MGFLAGPPFTTALQHYSNGSRVAVQGIDYPATPSGFRAGGDEMGALAMAVMANTTLEQCPSTKMVLSGYSQGAQVVRKALAMMMGNSSNDNPVGINSIVLFGDPNNGTAIPNIPAERTRTFCHMGDDICAGGSQVLAPHFNYSSDAPAAAMFVMQRTGLGLASGDAEREGMGDIPMMMPEGSKRTGKEESPADGLVASEPGGKQVVMDLASMQDDDDGDGEDGKGGGMSGLMSALRGLG</sequence>
<proteinExistence type="inferred from homology"/>
<protein>
    <recommendedName>
        <fullName evidence="3">cutinase</fullName>
        <ecNumber evidence="3">3.1.1.74</ecNumber>
    </recommendedName>
</protein>
<organism evidence="13 14">
    <name type="scientific">Pseudomassariella vexata</name>
    <dbReference type="NCBI Taxonomy" id="1141098"/>
    <lineage>
        <taxon>Eukaryota</taxon>
        <taxon>Fungi</taxon>
        <taxon>Dikarya</taxon>
        <taxon>Ascomycota</taxon>
        <taxon>Pezizomycotina</taxon>
        <taxon>Sordariomycetes</taxon>
        <taxon>Xylariomycetidae</taxon>
        <taxon>Amphisphaeriales</taxon>
        <taxon>Pseudomassariaceae</taxon>
        <taxon>Pseudomassariella</taxon>
    </lineage>
</organism>
<evidence type="ECO:0000256" key="8">
    <source>
        <dbReference type="ARBA" id="ARBA00023157"/>
    </source>
</evidence>
<feature type="disulfide bond" evidence="11">
    <location>
        <begin position="122"/>
        <end position="129"/>
    </location>
</feature>
<dbReference type="EC" id="3.1.1.74" evidence="3"/>
<dbReference type="InterPro" id="IPR000675">
    <property type="entry name" value="Cutinase/axe"/>
</dbReference>
<dbReference type="SMART" id="SM01110">
    <property type="entry name" value="Cutinase"/>
    <property type="match status" value="1"/>
</dbReference>
<feature type="compositionally biased region" description="Basic and acidic residues" evidence="12">
    <location>
        <begin position="181"/>
        <end position="190"/>
    </location>
</feature>
<dbReference type="GO" id="GO:0050525">
    <property type="term" value="F:cutinase activity"/>
    <property type="evidence" value="ECO:0007669"/>
    <property type="project" value="UniProtKB-EC"/>
</dbReference>
<dbReference type="SUPFAM" id="SSF53474">
    <property type="entry name" value="alpha/beta-Hydrolases"/>
    <property type="match status" value="1"/>
</dbReference>
<dbReference type="InParanoid" id="A0A1Y2DUI3"/>
<dbReference type="OrthoDB" id="3225429at2759"/>
<evidence type="ECO:0000256" key="4">
    <source>
        <dbReference type="ARBA" id="ARBA00022487"/>
    </source>
</evidence>
<dbReference type="GO" id="GO:0016052">
    <property type="term" value="P:carbohydrate catabolic process"/>
    <property type="evidence" value="ECO:0007669"/>
    <property type="project" value="TreeGrafter"/>
</dbReference>
<keyword evidence="4" id="KW-0719">Serine esterase</keyword>
<dbReference type="EMBL" id="MCFJ01000008">
    <property type="protein sequence ID" value="ORY62943.1"/>
    <property type="molecule type" value="Genomic_DNA"/>
</dbReference>
<reference evidence="13 14" key="1">
    <citation type="submission" date="2016-07" db="EMBL/GenBank/DDBJ databases">
        <title>Pervasive Adenine N6-methylation of Active Genes in Fungi.</title>
        <authorList>
            <consortium name="DOE Joint Genome Institute"/>
            <person name="Mondo S.J."/>
            <person name="Dannebaum R.O."/>
            <person name="Kuo R.C."/>
            <person name="Labutti K."/>
            <person name="Haridas S."/>
            <person name="Kuo A."/>
            <person name="Salamov A."/>
            <person name="Ahrendt S.R."/>
            <person name="Lipzen A."/>
            <person name="Sullivan W."/>
            <person name="Andreopoulos W.B."/>
            <person name="Clum A."/>
            <person name="Lindquist E."/>
            <person name="Daum C."/>
            <person name="Ramamoorthy G.K."/>
            <person name="Gryganskyi A."/>
            <person name="Culley D."/>
            <person name="Magnuson J.K."/>
            <person name="James T.Y."/>
            <person name="O'Malley M.A."/>
            <person name="Stajich J.E."/>
            <person name="Spatafora J.W."/>
            <person name="Visel A."/>
            <person name="Grigoriev I.V."/>
        </authorList>
    </citation>
    <scope>NUCLEOTIDE SEQUENCE [LARGE SCALE GENOMIC DNA]</scope>
    <source>
        <strain evidence="13 14">CBS 129021</strain>
    </source>
</reference>
<comment type="caution">
    <text evidence="13">The sequence shown here is derived from an EMBL/GenBank/DDBJ whole genome shotgun (WGS) entry which is preliminary data.</text>
</comment>
<comment type="catalytic activity">
    <reaction evidence="9">
        <text>cutin + H2O = cutin monomers.</text>
        <dbReference type="EC" id="3.1.1.74"/>
    </reaction>
</comment>
<comment type="subcellular location">
    <subcellularLocation>
        <location evidence="1">Secreted</location>
    </subcellularLocation>
</comment>
<dbReference type="Gene3D" id="3.40.50.1820">
    <property type="entry name" value="alpha/beta hydrolase"/>
    <property type="match status" value="1"/>
</dbReference>
<dbReference type="GO" id="GO:0005576">
    <property type="term" value="C:extracellular region"/>
    <property type="evidence" value="ECO:0007669"/>
    <property type="project" value="UniProtKB-SubCell"/>
</dbReference>
<evidence type="ECO:0000313" key="13">
    <source>
        <dbReference type="EMBL" id="ORY62943.1"/>
    </source>
</evidence>
<keyword evidence="6" id="KW-0732">Signal</keyword>
<dbReference type="PANTHER" id="PTHR48250">
    <property type="entry name" value="CUTINASE 2-RELATED"/>
    <property type="match status" value="1"/>
</dbReference>
<evidence type="ECO:0000256" key="3">
    <source>
        <dbReference type="ARBA" id="ARBA00013095"/>
    </source>
</evidence>
<name>A0A1Y2DUI3_9PEZI</name>
<evidence type="ECO:0000313" key="14">
    <source>
        <dbReference type="Proteomes" id="UP000193689"/>
    </source>
</evidence>
<evidence type="ECO:0000256" key="6">
    <source>
        <dbReference type="ARBA" id="ARBA00022729"/>
    </source>
</evidence>
<dbReference type="AlphaFoldDB" id="A0A1Y2DUI3"/>
<feature type="compositionally biased region" description="Low complexity" evidence="12">
    <location>
        <begin position="230"/>
        <end position="239"/>
    </location>
</feature>
<dbReference type="InterPro" id="IPR043579">
    <property type="entry name" value="CUTINASE_2"/>
</dbReference>
<dbReference type="PROSITE" id="PS00931">
    <property type="entry name" value="CUTINASE_2"/>
    <property type="match status" value="1"/>
</dbReference>
<keyword evidence="14" id="KW-1185">Reference proteome</keyword>
<gene>
    <name evidence="13" type="ORF">BCR38DRAFT_435499</name>
</gene>